<feature type="transmembrane region" description="Helical" evidence="1">
    <location>
        <begin position="116"/>
        <end position="133"/>
    </location>
</feature>
<accession>A0A1N6QJG7</accession>
<dbReference type="RefSeq" id="WP_076404504.1">
    <property type="nucleotide sequence ID" value="NZ_FTMI01000002.1"/>
</dbReference>
<dbReference type="AlphaFoldDB" id="A0A1N6QJG7"/>
<keyword evidence="1" id="KW-1133">Transmembrane helix</keyword>
<feature type="transmembrane region" description="Helical" evidence="1">
    <location>
        <begin position="20"/>
        <end position="38"/>
    </location>
</feature>
<evidence type="ECO:0000256" key="1">
    <source>
        <dbReference type="SAM" id="Phobius"/>
    </source>
</evidence>
<keyword evidence="1" id="KW-0472">Membrane</keyword>
<dbReference type="EMBL" id="FTMI01000002">
    <property type="protein sequence ID" value="SIQ16783.1"/>
    <property type="molecule type" value="Genomic_DNA"/>
</dbReference>
<keyword evidence="3" id="KW-1185">Reference proteome</keyword>
<gene>
    <name evidence="2" type="ORF">SAMN05518682_1607</name>
</gene>
<dbReference type="Proteomes" id="UP000186235">
    <property type="component" value="Unassembled WGS sequence"/>
</dbReference>
<reference evidence="3" key="1">
    <citation type="submission" date="2017-01" db="EMBL/GenBank/DDBJ databases">
        <authorList>
            <person name="Varghese N."/>
            <person name="Submissions S."/>
        </authorList>
    </citation>
    <scope>NUCLEOTIDE SEQUENCE [LARGE SCALE GENOMIC DNA]</scope>
    <source>
        <strain evidence="3">3bp</strain>
    </source>
</reference>
<feature type="transmembrane region" description="Helical" evidence="1">
    <location>
        <begin position="203"/>
        <end position="221"/>
    </location>
</feature>
<evidence type="ECO:0000313" key="2">
    <source>
        <dbReference type="EMBL" id="SIQ16783.1"/>
    </source>
</evidence>
<organism evidence="2 3">
    <name type="scientific">Cellulosimicrobium aquatile</name>
    <dbReference type="NCBI Taxonomy" id="1612203"/>
    <lineage>
        <taxon>Bacteria</taxon>
        <taxon>Bacillati</taxon>
        <taxon>Actinomycetota</taxon>
        <taxon>Actinomycetes</taxon>
        <taxon>Micrococcales</taxon>
        <taxon>Promicromonosporaceae</taxon>
        <taxon>Cellulosimicrobium</taxon>
    </lineage>
</organism>
<evidence type="ECO:0000313" key="3">
    <source>
        <dbReference type="Proteomes" id="UP000186235"/>
    </source>
</evidence>
<evidence type="ECO:0008006" key="4">
    <source>
        <dbReference type="Google" id="ProtNLM"/>
    </source>
</evidence>
<name>A0A1N6QJG7_9MICO</name>
<protein>
    <recommendedName>
        <fullName evidence="4">Ceramidase</fullName>
    </recommendedName>
</protein>
<proteinExistence type="predicted"/>
<sequence length="230" mass="23129">MGGARELAGGTPWAEPLSTWTSLAFVVAGAAVVVAARRSGPGPRPAPGVADAVGAASRLRVAFGVLVALIGVGSVVQHGPSPSWNPVVHDPPLLGTLALVAADAVADLTGRRLRTWWWLAPTLLGVVLAAVSVPASTAAQVVAACVAVAASAARAWRRPAVRRRTVAALVLLAVGGTAGTLTRPGWPLCDADGALGVTLQGHAVWHVLAATALWVLAPTLGTRPAPARSP</sequence>
<feature type="transmembrane region" description="Helical" evidence="1">
    <location>
        <begin position="59"/>
        <end position="79"/>
    </location>
</feature>
<keyword evidence="1" id="KW-0812">Transmembrane</keyword>
<feature type="transmembrane region" description="Helical" evidence="1">
    <location>
        <begin position="165"/>
        <end position="183"/>
    </location>
</feature>